<feature type="transmembrane region" description="Helical" evidence="1">
    <location>
        <begin position="119"/>
        <end position="138"/>
    </location>
</feature>
<keyword evidence="1" id="KW-0812">Transmembrane</keyword>
<keyword evidence="4" id="KW-1185">Reference proteome</keyword>
<dbReference type="EMBL" id="JAQGEF010000008">
    <property type="protein sequence ID" value="MDA3614815.1"/>
    <property type="molecule type" value="Genomic_DNA"/>
</dbReference>
<evidence type="ECO:0000259" key="2">
    <source>
        <dbReference type="Pfam" id="PF02371"/>
    </source>
</evidence>
<dbReference type="PANTHER" id="PTHR33055:SF3">
    <property type="entry name" value="PUTATIVE TRANSPOSASE FOR IS117-RELATED"/>
    <property type="match status" value="1"/>
</dbReference>
<protein>
    <submittedName>
        <fullName evidence="3">Transposase</fullName>
    </submittedName>
</protein>
<sequence>KQIEKIEVEIMSIINSDEVLKRNYEILLSIKGVGPVNAMMTLAYTENFSAFKTAREYASYVGVAPFEHSSGTSIKGKTRTSKLRRSDLKSELTMAARSAKQWNKDLATYAQRIKPNKHIGIVINNVAFKLICLMFSLVKRNELYVENYRNAA</sequence>
<keyword evidence="1" id="KW-1133">Transmembrane helix</keyword>
<dbReference type="InterPro" id="IPR003346">
    <property type="entry name" value="Transposase_20"/>
</dbReference>
<dbReference type="RefSeq" id="WP_407031141.1">
    <property type="nucleotide sequence ID" value="NZ_JAQGEF010000008.1"/>
</dbReference>
<feature type="domain" description="Transposase IS116/IS110/IS902 C-terminal" evidence="2">
    <location>
        <begin position="25"/>
        <end position="110"/>
    </location>
</feature>
<evidence type="ECO:0000313" key="3">
    <source>
        <dbReference type="EMBL" id="MDA3614815.1"/>
    </source>
</evidence>
<evidence type="ECO:0000313" key="4">
    <source>
        <dbReference type="Proteomes" id="UP001210231"/>
    </source>
</evidence>
<comment type="caution">
    <text evidence="3">The sequence shown here is derived from an EMBL/GenBank/DDBJ whole genome shotgun (WGS) entry which is preliminary data.</text>
</comment>
<dbReference type="PANTHER" id="PTHR33055">
    <property type="entry name" value="TRANSPOSASE FOR INSERTION SEQUENCE ELEMENT IS1111A"/>
    <property type="match status" value="1"/>
</dbReference>
<dbReference type="Proteomes" id="UP001210231">
    <property type="component" value="Unassembled WGS sequence"/>
</dbReference>
<dbReference type="Pfam" id="PF02371">
    <property type="entry name" value="Transposase_20"/>
    <property type="match status" value="1"/>
</dbReference>
<dbReference type="InterPro" id="IPR047650">
    <property type="entry name" value="Transpos_IS110"/>
</dbReference>
<reference evidence="3 4" key="1">
    <citation type="submission" date="2022-12" db="EMBL/GenBank/DDBJ databases">
        <title>Chitinophagaceae gen. sp. nov., a new member of the family Chitinophagaceae, isolated from soil in a chemical factory.</title>
        <authorList>
            <person name="Ke Z."/>
        </authorList>
    </citation>
    <scope>NUCLEOTIDE SEQUENCE [LARGE SCALE GENOMIC DNA]</scope>
    <source>
        <strain evidence="3 4">LY-5</strain>
    </source>
</reference>
<keyword evidence="1" id="KW-0472">Membrane</keyword>
<accession>A0ABT4UIZ4</accession>
<name>A0ABT4UIZ4_9BACT</name>
<evidence type="ECO:0000256" key="1">
    <source>
        <dbReference type="SAM" id="Phobius"/>
    </source>
</evidence>
<gene>
    <name evidence="3" type="ORF">O3P16_08345</name>
</gene>
<organism evidence="3 4">
    <name type="scientific">Polluticaenibacter yanchengensis</name>
    <dbReference type="NCBI Taxonomy" id="3014562"/>
    <lineage>
        <taxon>Bacteria</taxon>
        <taxon>Pseudomonadati</taxon>
        <taxon>Bacteroidota</taxon>
        <taxon>Chitinophagia</taxon>
        <taxon>Chitinophagales</taxon>
        <taxon>Chitinophagaceae</taxon>
        <taxon>Polluticaenibacter</taxon>
    </lineage>
</organism>
<proteinExistence type="predicted"/>
<feature type="non-terminal residue" evidence="3">
    <location>
        <position position="1"/>
    </location>
</feature>